<comment type="caution">
    <text evidence="2">The sequence shown here is derived from an EMBL/GenBank/DDBJ whole genome shotgun (WGS) entry which is preliminary data.</text>
</comment>
<dbReference type="Proteomes" id="UP000193648">
    <property type="component" value="Unassembled WGS sequence"/>
</dbReference>
<feature type="region of interest" description="Disordered" evidence="1">
    <location>
        <begin position="69"/>
        <end position="152"/>
    </location>
</feature>
<evidence type="ECO:0000313" key="2">
    <source>
        <dbReference type="EMBL" id="ORZ26767.1"/>
    </source>
</evidence>
<sequence length="297" mass="33564">MKPSTFTKFYLHALAVDHVDIYIALSDVFGHKHPYAAAATVSKRLFEHKTLKAIGPDIIYATVIANGAEQEQQQQHENDKERRDKDGYKQKSKSEKGLMMVRMMRDEDGKGLEDKVEVNTSAETKDLKSTEPLIDERSRSDVHDYGSSRGEVSEQKLLSNTDSGGLQAPFWVQCRGENATNDHRCERNTDSPSKLCGIHDPDVPKCSFETWEGDSCRNPRVLGELFGIHSPFVLKCSSKTQEGDDCRNLRTHVLTRSNARLLQEVPGYDAEIYRNREETDIASTIDSRRCTSFLPSH</sequence>
<dbReference type="InParanoid" id="A0A1Y2GWW7"/>
<dbReference type="EMBL" id="MCFF01000006">
    <property type="protein sequence ID" value="ORZ26767.1"/>
    <property type="molecule type" value="Genomic_DNA"/>
</dbReference>
<dbReference type="AlphaFoldDB" id="A0A1Y2GWW7"/>
<name>A0A1Y2GWW7_9FUNG</name>
<dbReference type="GeneID" id="33570394"/>
<feature type="compositionally biased region" description="Basic and acidic residues" evidence="1">
    <location>
        <begin position="103"/>
        <end position="152"/>
    </location>
</feature>
<accession>A0A1Y2GWW7</accession>
<gene>
    <name evidence="2" type="ORF">BCR41DRAFT_393377</name>
</gene>
<evidence type="ECO:0000313" key="3">
    <source>
        <dbReference type="Proteomes" id="UP000193648"/>
    </source>
</evidence>
<protein>
    <submittedName>
        <fullName evidence="2">Uncharacterized protein</fullName>
    </submittedName>
</protein>
<organism evidence="2 3">
    <name type="scientific">Lobosporangium transversale</name>
    <dbReference type="NCBI Taxonomy" id="64571"/>
    <lineage>
        <taxon>Eukaryota</taxon>
        <taxon>Fungi</taxon>
        <taxon>Fungi incertae sedis</taxon>
        <taxon>Mucoromycota</taxon>
        <taxon>Mortierellomycotina</taxon>
        <taxon>Mortierellomycetes</taxon>
        <taxon>Mortierellales</taxon>
        <taxon>Mortierellaceae</taxon>
        <taxon>Lobosporangium</taxon>
    </lineage>
</organism>
<dbReference type="RefSeq" id="XP_021884530.1">
    <property type="nucleotide sequence ID" value="XM_022028551.1"/>
</dbReference>
<evidence type="ECO:0000256" key="1">
    <source>
        <dbReference type="SAM" id="MobiDB-lite"/>
    </source>
</evidence>
<proteinExistence type="predicted"/>
<keyword evidence="3" id="KW-1185">Reference proteome</keyword>
<reference evidence="2 3" key="1">
    <citation type="submission" date="2016-07" db="EMBL/GenBank/DDBJ databases">
        <title>Pervasive Adenine N6-methylation of Active Genes in Fungi.</title>
        <authorList>
            <consortium name="DOE Joint Genome Institute"/>
            <person name="Mondo S.J."/>
            <person name="Dannebaum R.O."/>
            <person name="Kuo R.C."/>
            <person name="Labutti K."/>
            <person name="Haridas S."/>
            <person name="Kuo A."/>
            <person name="Salamov A."/>
            <person name="Ahrendt S.R."/>
            <person name="Lipzen A."/>
            <person name="Sullivan W."/>
            <person name="Andreopoulos W.B."/>
            <person name="Clum A."/>
            <person name="Lindquist E."/>
            <person name="Daum C."/>
            <person name="Ramamoorthy G.K."/>
            <person name="Gryganskyi A."/>
            <person name="Culley D."/>
            <person name="Magnuson J.K."/>
            <person name="James T.Y."/>
            <person name="O'Malley M.A."/>
            <person name="Stajich J.E."/>
            <person name="Spatafora J.W."/>
            <person name="Visel A."/>
            <person name="Grigoriev I.V."/>
        </authorList>
    </citation>
    <scope>NUCLEOTIDE SEQUENCE [LARGE SCALE GENOMIC DNA]</scope>
    <source>
        <strain evidence="2 3">NRRL 3116</strain>
    </source>
</reference>
<feature type="compositionally biased region" description="Basic and acidic residues" evidence="1">
    <location>
        <begin position="74"/>
        <end position="96"/>
    </location>
</feature>